<evidence type="ECO:0000313" key="2">
    <source>
        <dbReference type="RefSeq" id="XP_065651822.1"/>
    </source>
</evidence>
<reference evidence="2" key="1">
    <citation type="submission" date="2025-08" db="UniProtKB">
        <authorList>
            <consortium name="RefSeq"/>
        </authorList>
    </citation>
    <scope>IDENTIFICATION</scope>
</reference>
<dbReference type="PANTHER" id="PTHR12155">
    <property type="entry name" value="SCHLAFEN"/>
    <property type="match status" value="1"/>
</dbReference>
<gene>
    <name evidence="2" type="primary">LOC100215136</name>
</gene>
<dbReference type="GeneID" id="100215136"/>
<dbReference type="RefSeq" id="XP_065651822.1">
    <property type="nucleotide sequence ID" value="XM_065795750.1"/>
</dbReference>
<sequence length="312" mass="35013">MGLKRYSNIKVKEGREVVFLESIGYPSGSFKDKVRSYCNAFLNSHGGILYFGCGSDGCIYGGNITRKTEDDYRLAFDSVVRNFVPFVPVDKYRLSFLFIENEKDLAIIEIKVSIGDVGEIYEDGLCNVYIIDCGSLVGPLYPQELRELILLKYKESVEGAEEVKKFFTPNIIQAREKAKLTSQKRKLEPIAEESRAKVPPINIVKINRGFDKEIIDLTTQAIARNSENSELTASQLPITPNKKMKSVVSQVTNQPIKIPVSLVTSQTMKSSSSLPNIQSIKPSVSLLSNPISRFVNSKVVARRPISYFEDFF</sequence>
<proteinExistence type="predicted"/>
<dbReference type="PANTHER" id="PTHR12155:SF41">
    <property type="entry name" value="SCHLAFEN ALBA-2 DOMAIN-CONTAINING PROTEIN"/>
    <property type="match status" value="1"/>
</dbReference>
<keyword evidence="1" id="KW-1185">Reference proteome</keyword>
<protein>
    <submittedName>
        <fullName evidence="2">Uncharacterized protein LOC100215136 isoform X5</fullName>
    </submittedName>
</protein>
<name>A0ABM4BRP5_HYDVU</name>
<evidence type="ECO:0000313" key="1">
    <source>
        <dbReference type="Proteomes" id="UP001652625"/>
    </source>
</evidence>
<dbReference type="InterPro" id="IPR029684">
    <property type="entry name" value="Schlafen"/>
</dbReference>
<dbReference type="Proteomes" id="UP001652625">
    <property type="component" value="Chromosome 04"/>
</dbReference>
<organism evidence="1 2">
    <name type="scientific">Hydra vulgaris</name>
    <name type="common">Hydra</name>
    <name type="synonym">Hydra attenuata</name>
    <dbReference type="NCBI Taxonomy" id="6087"/>
    <lineage>
        <taxon>Eukaryota</taxon>
        <taxon>Metazoa</taxon>
        <taxon>Cnidaria</taxon>
        <taxon>Hydrozoa</taxon>
        <taxon>Hydroidolina</taxon>
        <taxon>Anthoathecata</taxon>
        <taxon>Aplanulata</taxon>
        <taxon>Hydridae</taxon>
        <taxon>Hydra</taxon>
    </lineage>
</organism>
<accession>A0ABM4BRP5</accession>